<protein>
    <submittedName>
        <fullName evidence="2">GlcNAc-PI de-N-acetylase</fullName>
    </submittedName>
</protein>
<evidence type="ECO:0000256" key="1">
    <source>
        <dbReference type="ARBA" id="ARBA00022833"/>
    </source>
</evidence>
<proteinExistence type="predicted"/>
<accession>A0A511D988</accession>
<sequence length="267" mass="28181">MIRTPDLTGHTVLALHAHPDDESIFTGITLRRLADAGARVVLVMATNGDMGESRTGLAAGESIAQRRTAELERSAELLGVDRLVMLDRRDSGLPGWASNNHPLALAAAQPLTLAGRVAEIADAEGADTVIYDDEAGIYGHPDHRMSHTIGAIAADIVGATGYRMTVDREHLHLAAPDGHLVHGAARSARVAFGRTTAEITLAVTGEQRHLDIKRDAIAAHSSQIGPEHLPADLAPAYGYEWFVRSGAPGVLDELGNAHFFAGLPAAA</sequence>
<dbReference type="EMBL" id="BJVJ01000002">
    <property type="protein sequence ID" value="GEL21370.1"/>
    <property type="molecule type" value="Genomic_DNA"/>
</dbReference>
<gene>
    <name evidence="2" type="primary">rifO</name>
    <name evidence="2" type="ORF">PSU4_03240</name>
</gene>
<evidence type="ECO:0000313" key="3">
    <source>
        <dbReference type="Proteomes" id="UP000321685"/>
    </source>
</evidence>
<dbReference type="Proteomes" id="UP000321685">
    <property type="component" value="Unassembled WGS sequence"/>
</dbReference>
<dbReference type="InterPro" id="IPR024078">
    <property type="entry name" value="LmbE-like_dom_sf"/>
</dbReference>
<dbReference type="OrthoDB" id="158614at2"/>
<dbReference type="GO" id="GO:0016811">
    <property type="term" value="F:hydrolase activity, acting on carbon-nitrogen (but not peptide) bonds, in linear amides"/>
    <property type="evidence" value="ECO:0007669"/>
    <property type="project" value="TreeGrafter"/>
</dbReference>
<dbReference type="SUPFAM" id="SSF102588">
    <property type="entry name" value="LmbE-like"/>
    <property type="match status" value="1"/>
</dbReference>
<name>A0A511D988_9PSEU</name>
<organism evidence="2 3">
    <name type="scientific">Pseudonocardia sulfidoxydans NBRC 16205</name>
    <dbReference type="NCBI Taxonomy" id="1223511"/>
    <lineage>
        <taxon>Bacteria</taxon>
        <taxon>Bacillati</taxon>
        <taxon>Actinomycetota</taxon>
        <taxon>Actinomycetes</taxon>
        <taxon>Pseudonocardiales</taxon>
        <taxon>Pseudonocardiaceae</taxon>
        <taxon>Pseudonocardia</taxon>
    </lineage>
</organism>
<evidence type="ECO:0000313" key="2">
    <source>
        <dbReference type="EMBL" id="GEL21370.1"/>
    </source>
</evidence>
<dbReference type="Gene3D" id="3.40.50.10320">
    <property type="entry name" value="LmbE-like"/>
    <property type="match status" value="1"/>
</dbReference>
<dbReference type="InterPro" id="IPR003737">
    <property type="entry name" value="GlcNAc_PI_deacetylase-related"/>
</dbReference>
<dbReference type="AlphaFoldDB" id="A0A511D988"/>
<dbReference type="PANTHER" id="PTHR12993:SF26">
    <property type="entry name" value="1D-MYO-INOSITOL 2-ACETAMIDO-2-DEOXY-ALPHA-D-GLUCOPYRANOSIDE DEACETYLASE"/>
    <property type="match status" value="1"/>
</dbReference>
<reference evidence="2 3" key="1">
    <citation type="submission" date="2019-07" db="EMBL/GenBank/DDBJ databases">
        <title>Whole genome shotgun sequence of Pseudonocardia sulfidoxydans NBRC 16205.</title>
        <authorList>
            <person name="Hosoyama A."/>
            <person name="Uohara A."/>
            <person name="Ohji S."/>
            <person name="Ichikawa N."/>
        </authorList>
    </citation>
    <scope>NUCLEOTIDE SEQUENCE [LARGE SCALE GENOMIC DNA]</scope>
    <source>
        <strain evidence="2 3">NBRC 16205</strain>
    </source>
</reference>
<keyword evidence="3" id="KW-1185">Reference proteome</keyword>
<keyword evidence="1" id="KW-0862">Zinc</keyword>
<dbReference type="RefSeq" id="WP_147101992.1">
    <property type="nucleotide sequence ID" value="NZ_BJVJ01000002.1"/>
</dbReference>
<dbReference type="Pfam" id="PF02585">
    <property type="entry name" value="PIG-L"/>
    <property type="match status" value="1"/>
</dbReference>
<dbReference type="PANTHER" id="PTHR12993">
    <property type="entry name" value="N-ACETYLGLUCOSAMINYL-PHOSPHATIDYLINOSITOL DE-N-ACETYLASE-RELATED"/>
    <property type="match status" value="1"/>
</dbReference>
<dbReference type="GO" id="GO:0016137">
    <property type="term" value="P:glycoside metabolic process"/>
    <property type="evidence" value="ECO:0007669"/>
    <property type="project" value="UniProtKB-ARBA"/>
</dbReference>
<comment type="caution">
    <text evidence="2">The sequence shown here is derived from an EMBL/GenBank/DDBJ whole genome shotgun (WGS) entry which is preliminary data.</text>
</comment>